<keyword evidence="5 6" id="KW-0472">Membrane</keyword>
<dbReference type="HAMAP" id="MF_00363">
    <property type="entry name" value="UPF0154"/>
    <property type="match status" value="1"/>
</dbReference>
<evidence type="ECO:0000256" key="5">
    <source>
        <dbReference type="ARBA" id="ARBA00023136"/>
    </source>
</evidence>
<keyword evidence="4 6" id="KW-1133">Transmembrane helix</keyword>
<keyword evidence="8" id="KW-1185">Reference proteome</keyword>
<dbReference type="GeneID" id="96866332"/>
<gene>
    <name evidence="7" type="ORF">P271_122</name>
</gene>
<keyword evidence="3 6" id="KW-0812">Transmembrane</keyword>
<dbReference type="GO" id="GO:0016020">
    <property type="term" value="C:membrane"/>
    <property type="evidence" value="ECO:0007669"/>
    <property type="project" value="UniProtKB-SubCell"/>
</dbReference>
<organism evidence="7 8">
    <name type="scientific">Malacoplasma iowae DK-CPA</name>
    <dbReference type="NCBI Taxonomy" id="1394179"/>
    <lineage>
        <taxon>Bacteria</taxon>
        <taxon>Bacillati</taxon>
        <taxon>Mycoplasmatota</taxon>
        <taxon>Mycoplasmoidales</taxon>
        <taxon>Mycoplasmoidaceae</taxon>
        <taxon>Malacoplasma</taxon>
    </lineage>
</organism>
<name>A0A084U2V8_MALIO</name>
<feature type="transmembrane region" description="Helical" evidence="6">
    <location>
        <begin position="6"/>
        <end position="28"/>
    </location>
</feature>
<dbReference type="RefSeq" id="WP_004024644.1">
    <property type="nucleotide sequence ID" value="NZ_AWQU01000087.1"/>
</dbReference>
<reference evidence="7 8" key="1">
    <citation type="journal article" date="2014" name="PLoS ONE">
        <title>Reduction of Hydrogen Peroxide Accumulation and Toxicity by a Catalase from Mycoplasma iowae.</title>
        <authorList>
            <person name="Pritchard R.E."/>
            <person name="Prassinos A.J."/>
            <person name="Osborne J.D."/>
            <person name="Raviv Z."/>
            <person name="Balish M.F."/>
        </authorList>
    </citation>
    <scope>NUCLEOTIDE SEQUENCE [LARGE SCALE GENOMIC DNA]</scope>
    <source>
        <strain evidence="7 8">DK-CPA</strain>
    </source>
</reference>
<evidence type="ECO:0000256" key="1">
    <source>
        <dbReference type="ARBA" id="ARBA00004167"/>
    </source>
</evidence>
<dbReference type="Pfam" id="PF03672">
    <property type="entry name" value="UPF0154"/>
    <property type="match status" value="1"/>
</dbReference>
<evidence type="ECO:0000256" key="2">
    <source>
        <dbReference type="ARBA" id="ARBA00006694"/>
    </source>
</evidence>
<comment type="subcellular location">
    <subcellularLocation>
        <location evidence="1">Membrane</location>
        <topology evidence="1">Single-pass membrane protein</topology>
    </subcellularLocation>
</comment>
<sequence>MLGLALGLSLGLGVPIALVIGLIIGYTLSRKYFKKQLKENPPITEAQIRMMYQQMGRKPTEKQVKQIMANFKKNTK</sequence>
<dbReference type="AlphaFoldDB" id="A0A084U2V8"/>
<evidence type="ECO:0000256" key="6">
    <source>
        <dbReference type="SAM" id="Phobius"/>
    </source>
</evidence>
<evidence type="ECO:0000256" key="3">
    <source>
        <dbReference type="ARBA" id="ARBA00022692"/>
    </source>
</evidence>
<proteinExistence type="inferred from homology"/>
<evidence type="ECO:0000313" key="7">
    <source>
        <dbReference type="EMBL" id="KFB07294.1"/>
    </source>
</evidence>
<dbReference type="InterPro" id="IPR005359">
    <property type="entry name" value="UPF0154"/>
</dbReference>
<dbReference type="Proteomes" id="UP000028523">
    <property type="component" value="Unassembled WGS sequence"/>
</dbReference>
<evidence type="ECO:0000256" key="4">
    <source>
        <dbReference type="ARBA" id="ARBA00022989"/>
    </source>
</evidence>
<evidence type="ECO:0008006" key="9">
    <source>
        <dbReference type="Google" id="ProtNLM"/>
    </source>
</evidence>
<dbReference type="EMBL" id="AWQU01000087">
    <property type="protein sequence ID" value="KFB07294.1"/>
    <property type="molecule type" value="Genomic_DNA"/>
</dbReference>
<comment type="caution">
    <text evidence="7">The sequence shown here is derived from an EMBL/GenBank/DDBJ whole genome shotgun (WGS) entry which is preliminary data.</text>
</comment>
<evidence type="ECO:0000313" key="8">
    <source>
        <dbReference type="Proteomes" id="UP000028523"/>
    </source>
</evidence>
<protein>
    <recommendedName>
        <fullName evidence="9">YneF family protein</fullName>
    </recommendedName>
</protein>
<comment type="similarity">
    <text evidence="2">Belongs to the UPF0154 family.</text>
</comment>
<accession>A0A084U2V8</accession>